<gene>
    <name evidence="1" type="ORF">AB0K40_46905</name>
</gene>
<dbReference type="InterPro" id="IPR002587">
    <property type="entry name" value="Myo-inos-1-P_Synthase"/>
</dbReference>
<reference evidence="1 2" key="1">
    <citation type="submission" date="2024-06" db="EMBL/GenBank/DDBJ databases">
        <title>The Natural Products Discovery Center: Release of the First 8490 Sequenced Strains for Exploring Actinobacteria Biosynthetic Diversity.</title>
        <authorList>
            <person name="Kalkreuter E."/>
            <person name="Kautsar S.A."/>
            <person name="Yang D."/>
            <person name="Bader C.D."/>
            <person name="Teijaro C.N."/>
            <person name="Fluegel L."/>
            <person name="Davis C.M."/>
            <person name="Simpson J.R."/>
            <person name="Lauterbach L."/>
            <person name="Steele A.D."/>
            <person name="Gui C."/>
            <person name="Meng S."/>
            <person name="Li G."/>
            <person name="Viehrig K."/>
            <person name="Ye F."/>
            <person name="Su P."/>
            <person name="Kiefer A.F."/>
            <person name="Nichols A."/>
            <person name="Cepeda A.J."/>
            <person name="Yan W."/>
            <person name="Fan B."/>
            <person name="Jiang Y."/>
            <person name="Adhikari A."/>
            <person name="Zheng C.-J."/>
            <person name="Schuster L."/>
            <person name="Cowan T.M."/>
            <person name="Smanski M.J."/>
            <person name="Chevrette M.G."/>
            <person name="De Carvalho L.P.S."/>
            <person name="Shen B."/>
        </authorList>
    </citation>
    <scope>NUCLEOTIDE SEQUENCE [LARGE SCALE GENOMIC DNA]</scope>
    <source>
        <strain evidence="1 2">NPDC049574</strain>
    </source>
</reference>
<proteinExistence type="predicted"/>
<dbReference type="RefSeq" id="WP_364464199.1">
    <property type="nucleotide sequence ID" value="NZ_JBFARM010000023.1"/>
</dbReference>
<dbReference type="Pfam" id="PF07994">
    <property type="entry name" value="NAD_binding_5"/>
    <property type="match status" value="1"/>
</dbReference>
<protein>
    <submittedName>
        <fullName evidence="1">Inositol-3-phosphate synthase</fullName>
    </submittedName>
</protein>
<accession>A0ABV3HKK1</accession>
<keyword evidence="2" id="KW-1185">Reference proteome</keyword>
<name>A0ABV3HKK1_9ACTN</name>
<evidence type="ECO:0000313" key="1">
    <source>
        <dbReference type="EMBL" id="MEV4293081.1"/>
    </source>
</evidence>
<dbReference type="EMBL" id="JBFARM010000023">
    <property type="protein sequence ID" value="MEV4293081.1"/>
    <property type="molecule type" value="Genomic_DNA"/>
</dbReference>
<sequence length="86" mass="9101">MNKLGVWLIGARGSVATTAIVGASAVRALAAPLVLDLARLVARAHEKGRQGVLPELGYFFKSPLGTDEHALAAQYARLRAFAEELS</sequence>
<dbReference type="SUPFAM" id="SSF51735">
    <property type="entry name" value="NAD(P)-binding Rossmann-fold domains"/>
    <property type="match status" value="1"/>
</dbReference>
<dbReference type="Proteomes" id="UP001552427">
    <property type="component" value="Unassembled WGS sequence"/>
</dbReference>
<organism evidence="1 2">
    <name type="scientific">Nonomuraea bangladeshensis</name>
    <dbReference type="NCBI Taxonomy" id="404385"/>
    <lineage>
        <taxon>Bacteria</taxon>
        <taxon>Bacillati</taxon>
        <taxon>Actinomycetota</taxon>
        <taxon>Actinomycetes</taxon>
        <taxon>Streptosporangiales</taxon>
        <taxon>Streptosporangiaceae</taxon>
        <taxon>Nonomuraea</taxon>
    </lineage>
</organism>
<dbReference type="InterPro" id="IPR036291">
    <property type="entry name" value="NAD(P)-bd_dom_sf"/>
</dbReference>
<dbReference type="Gene3D" id="3.40.50.720">
    <property type="entry name" value="NAD(P)-binding Rossmann-like Domain"/>
    <property type="match status" value="1"/>
</dbReference>
<comment type="caution">
    <text evidence="1">The sequence shown here is derived from an EMBL/GenBank/DDBJ whole genome shotgun (WGS) entry which is preliminary data.</text>
</comment>
<evidence type="ECO:0000313" key="2">
    <source>
        <dbReference type="Proteomes" id="UP001552427"/>
    </source>
</evidence>